<name>A0A382TBS8_9ZZZZ</name>
<sequence length="49" mass="5468">STRNQQRYVEQRSIPGGTVIDHAKPPYNKNPGIVMKINTGQLLLNAVSY</sequence>
<protein>
    <submittedName>
        <fullName evidence="1">Uncharacterized protein</fullName>
    </submittedName>
</protein>
<organism evidence="1">
    <name type="scientific">marine metagenome</name>
    <dbReference type="NCBI Taxonomy" id="408172"/>
    <lineage>
        <taxon>unclassified sequences</taxon>
        <taxon>metagenomes</taxon>
        <taxon>ecological metagenomes</taxon>
    </lineage>
</organism>
<proteinExistence type="predicted"/>
<dbReference type="AlphaFoldDB" id="A0A382TBS8"/>
<dbReference type="EMBL" id="UINC01135437">
    <property type="protein sequence ID" value="SVD19580.1"/>
    <property type="molecule type" value="Genomic_DNA"/>
</dbReference>
<gene>
    <name evidence="1" type="ORF">METZ01_LOCUS372434</name>
</gene>
<accession>A0A382TBS8</accession>
<feature type="non-terminal residue" evidence="1">
    <location>
        <position position="1"/>
    </location>
</feature>
<evidence type="ECO:0000313" key="1">
    <source>
        <dbReference type="EMBL" id="SVD19580.1"/>
    </source>
</evidence>
<reference evidence="1" key="1">
    <citation type="submission" date="2018-05" db="EMBL/GenBank/DDBJ databases">
        <authorList>
            <person name="Lanie J.A."/>
            <person name="Ng W.-L."/>
            <person name="Kazmierczak K.M."/>
            <person name="Andrzejewski T.M."/>
            <person name="Davidsen T.M."/>
            <person name="Wayne K.J."/>
            <person name="Tettelin H."/>
            <person name="Glass J.I."/>
            <person name="Rusch D."/>
            <person name="Podicherti R."/>
            <person name="Tsui H.-C.T."/>
            <person name="Winkler M.E."/>
        </authorList>
    </citation>
    <scope>NUCLEOTIDE SEQUENCE</scope>
</reference>